<evidence type="ECO:0000259" key="1">
    <source>
        <dbReference type="Pfam" id="PF12697"/>
    </source>
</evidence>
<sequence>MSTHTVILVPGFWLQADSWADVSPVIAEVGHQVVALTLPGLESVETDRAGIGLAEHVAAVVAEIDRHDEPVVLVGHSGGGTVIHAAVDQRPEHVSRAIYVDSVPIPHGLATNANLPSEGPDLPLPSWDVWGGPEGADLAGLDEAALANFRARAVPHPAAAASDEQQLSDDRRYAVPATVIITTFTRQQIDEFIAAGEDEVAELPKLHDVTYVELPTGHWPQFSRPKDLGEAIAAAIG</sequence>
<proteinExistence type="predicted"/>
<evidence type="ECO:0000313" key="3">
    <source>
        <dbReference type="Proteomes" id="UP001501057"/>
    </source>
</evidence>
<dbReference type="PANTHER" id="PTHR37017">
    <property type="entry name" value="AB HYDROLASE-1 DOMAIN-CONTAINING PROTEIN-RELATED"/>
    <property type="match status" value="1"/>
</dbReference>
<dbReference type="Gene3D" id="3.40.50.1820">
    <property type="entry name" value="alpha/beta hydrolase"/>
    <property type="match status" value="1"/>
</dbReference>
<dbReference type="InterPro" id="IPR000073">
    <property type="entry name" value="AB_hydrolase_1"/>
</dbReference>
<name>A0ABP4VUE2_9ACTN</name>
<gene>
    <name evidence="2" type="ORF">GCM10009710_12180</name>
</gene>
<reference evidence="3" key="1">
    <citation type="journal article" date="2019" name="Int. J. Syst. Evol. Microbiol.">
        <title>The Global Catalogue of Microorganisms (GCM) 10K type strain sequencing project: providing services to taxonomists for standard genome sequencing and annotation.</title>
        <authorList>
            <consortium name="The Broad Institute Genomics Platform"/>
            <consortium name="The Broad Institute Genome Sequencing Center for Infectious Disease"/>
            <person name="Wu L."/>
            <person name="Ma J."/>
        </authorList>
    </citation>
    <scope>NUCLEOTIDE SEQUENCE [LARGE SCALE GENOMIC DNA]</scope>
    <source>
        <strain evidence="3">JCM 13518</strain>
    </source>
</reference>
<comment type="caution">
    <text evidence="2">The sequence shown here is derived from an EMBL/GenBank/DDBJ whole genome shotgun (WGS) entry which is preliminary data.</text>
</comment>
<dbReference type="Pfam" id="PF12697">
    <property type="entry name" value="Abhydrolase_6"/>
    <property type="match status" value="1"/>
</dbReference>
<organism evidence="2 3">
    <name type="scientific">Aeromicrobium alkaliterrae</name>
    <dbReference type="NCBI Taxonomy" id="302168"/>
    <lineage>
        <taxon>Bacteria</taxon>
        <taxon>Bacillati</taxon>
        <taxon>Actinomycetota</taxon>
        <taxon>Actinomycetes</taxon>
        <taxon>Propionibacteriales</taxon>
        <taxon>Nocardioidaceae</taxon>
        <taxon>Aeromicrobium</taxon>
    </lineage>
</organism>
<dbReference type="InterPro" id="IPR029058">
    <property type="entry name" value="AB_hydrolase_fold"/>
</dbReference>
<feature type="domain" description="AB hydrolase-1" evidence="1">
    <location>
        <begin position="6"/>
        <end position="228"/>
    </location>
</feature>
<dbReference type="SUPFAM" id="SSF53474">
    <property type="entry name" value="alpha/beta-Hydrolases"/>
    <property type="match status" value="1"/>
</dbReference>
<dbReference type="Proteomes" id="UP001501057">
    <property type="component" value="Unassembled WGS sequence"/>
</dbReference>
<dbReference type="InterPro" id="IPR052897">
    <property type="entry name" value="Sec-Metab_Biosynth_Hydrolase"/>
</dbReference>
<keyword evidence="3" id="KW-1185">Reference proteome</keyword>
<protein>
    <recommendedName>
        <fullName evidence="1">AB hydrolase-1 domain-containing protein</fullName>
    </recommendedName>
</protein>
<dbReference type="EMBL" id="BAAAME010000002">
    <property type="protein sequence ID" value="GAA1732997.1"/>
    <property type="molecule type" value="Genomic_DNA"/>
</dbReference>
<evidence type="ECO:0000313" key="2">
    <source>
        <dbReference type="EMBL" id="GAA1732997.1"/>
    </source>
</evidence>
<dbReference type="PANTHER" id="PTHR37017:SF10">
    <property type="entry name" value="AB HYDROLASE-1 DOMAIN-CONTAINING PROTEIN"/>
    <property type="match status" value="1"/>
</dbReference>
<accession>A0ABP4VUE2</accession>
<dbReference type="RefSeq" id="WP_344198815.1">
    <property type="nucleotide sequence ID" value="NZ_BAAAME010000002.1"/>
</dbReference>